<reference evidence="2" key="1">
    <citation type="submission" date="2014-09" db="EMBL/GenBank/DDBJ databases">
        <authorList>
            <person name="Magalhaes I.L.F."/>
            <person name="Oliveira U."/>
            <person name="Santos F.R."/>
            <person name="Vidigal T.H.D.A."/>
            <person name="Brescovit A.D."/>
            <person name="Santos A.J."/>
        </authorList>
    </citation>
    <scope>NUCLEOTIDE SEQUENCE</scope>
    <source>
        <tissue evidence="2">Shoot tissue taken approximately 20 cm above the soil surface</tissue>
    </source>
</reference>
<evidence type="ECO:0000313" key="2">
    <source>
        <dbReference type="EMBL" id="JAE19141.1"/>
    </source>
</evidence>
<dbReference type="AlphaFoldDB" id="A0A0A9G9D4"/>
<name>A0A0A9G9D4_ARUDO</name>
<dbReference type="EMBL" id="GBRH01178755">
    <property type="protein sequence ID" value="JAE19141.1"/>
    <property type="molecule type" value="Transcribed_RNA"/>
</dbReference>
<proteinExistence type="predicted"/>
<feature type="compositionally biased region" description="Low complexity" evidence="1">
    <location>
        <begin position="9"/>
        <end position="18"/>
    </location>
</feature>
<accession>A0A0A9G9D4</accession>
<feature type="region of interest" description="Disordered" evidence="1">
    <location>
        <begin position="1"/>
        <end position="35"/>
    </location>
</feature>
<reference evidence="2" key="2">
    <citation type="journal article" date="2015" name="Data Brief">
        <title>Shoot transcriptome of the giant reed, Arundo donax.</title>
        <authorList>
            <person name="Barrero R.A."/>
            <person name="Guerrero F.D."/>
            <person name="Moolhuijzen P."/>
            <person name="Goolsby J.A."/>
            <person name="Tidwell J."/>
            <person name="Bellgard S.E."/>
            <person name="Bellgard M.I."/>
        </authorList>
    </citation>
    <scope>NUCLEOTIDE SEQUENCE</scope>
    <source>
        <tissue evidence="2">Shoot tissue taken approximately 20 cm above the soil surface</tissue>
    </source>
</reference>
<organism evidence="2">
    <name type="scientific">Arundo donax</name>
    <name type="common">Giant reed</name>
    <name type="synonym">Donax arundinaceus</name>
    <dbReference type="NCBI Taxonomy" id="35708"/>
    <lineage>
        <taxon>Eukaryota</taxon>
        <taxon>Viridiplantae</taxon>
        <taxon>Streptophyta</taxon>
        <taxon>Embryophyta</taxon>
        <taxon>Tracheophyta</taxon>
        <taxon>Spermatophyta</taxon>
        <taxon>Magnoliopsida</taxon>
        <taxon>Liliopsida</taxon>
        <taxon>Poales</taxon>
        <taxon>Poaceae</taxon>
        <taxon>PACMAD clade</taxon>
        <taxon>Arundinoideae</taxon>
        <taxon>Arundineae</taxon>
        <taxon>Arundo</taxon>
    </lineage>
</organism>
<protein>
    <submittedName>
        <fullName evidence="2">Uncharacterized protein</fullName>
    </submittedName>
</protein>
<sequence>MPSMRSSRRAGAARAAAAAEEDGMVKRGRRGELGG</sequence>
<evidence type="ECO:0000256" key="1">
    <source>
        <dbReference type="SAM" id="MobiDB-lite"/>
    </source>
</evidence>